<keyword evidence="1" id="KW-0812">Transmembrane</keyword>
<reference evidence="2 3" key="1">
    <citation type="submission" date="2023-04" db="EMBL/GenBank/DDBJ databases">
        <title>A novel bacteria isolated from coastal sediment.</title>
        <authorList>
            <person name="Liu X.-J."/>
            <person name="Du Z.-J."/>
        </authorList>
    </citation>
    <scope>NUCLEOTIDE SEQUENCE [LARGE SCALE GENOMIC DNA]</scope>
    <source>
        <strain evidence="2 3">SDUM461003</strain>
    </source>
</reference>
<dbReference type="RefSeq" id="WP_308951244.1">
    <property type="nucleotide sequence ID" value="NZ_JARXHW010000035.1"/>
</dbReference>
<evidence type="ECO:0000313" key="3">
    <source>
        <dbReference type="Proteomes" id="UP001225316"/>
    </source>
</evidence>
<dbReference type="Proteomes" id="UP001225316">
    <property type="component" value="Unassembled WGS sequence"/>
</dbReference>
<evidence type="ECO:0000256" key="1">
    <source>
        <dbReference type="SAM" id="Phobius"/>
    </source>
</evidence>
<feature type="transmembrane region" description="Helical" evidence="1">
    <location>
        <begin position="12"/>
        <end position="33"/>
    </location>
</feature>
<evidence type="ECO:0000313" key="2">
    <source>
        <dbReference type="EMBL" id="MDQ8208619.1"/>
    </source>
</evidence>
<organism evidence="2 3">
    <name type="scientific">Thalassobacterium maritimum</name>
    <dbReference type="NCBI Taxonomy" id="3041265"/>
    <lineage>
        <taxon>Bacteria</taxon>
        <taxon>Pseudomonadati</taxon>
        <taxon>Verrucomicrobiota</taxon>
        <taxon>Opitutia</taxon>
        <taxon>Puniceicoccales</taxon>
        <taxon>Coraliomargaritaceae</taxon>
        <taxon>Thalassobacterium</taxon>
    </lineage>
</organism>
<sequence length="242" mass="27582">MKKKGNPQFRALVKTMVFFVLLIGGCTFAWFWVSTSEDSDWAQKIRRTIGIPAPQSSKVAELAPQPRPASSVVVETPPEPMVIDEPEALPEITFEEIAAQRHLWPDSLNLKSTVKVPIRYNGKDYGFMEFPEGQPIQVDEVMPSGEIFCLIQGNHLSLSVNETDFYAWFDEKYGDRYDAQSVVVDWGTRATSRFRLGTPEGDAAFWAEMRIWCKHNYGSVSLEVEEDTHDFAWLATYYVKEV</sequence>
<dbReference type="EMBL" id="JARXHW010000035">
    <property type="protein sequence ID" value="MDQ8208619.1"/>
    <property type="molecule type" value="Genomic_DNA"/>
</dbReference>
<dbReference type="PROSITE" id="PS51257">
    <property type="entry name" value="PROKAR_LIPOPROTEIN"/>
    <property type="match status" value="1"/>
</dbReference>
<accession>A0ABU1AWT7</accession>
<protein>
    <recommendedName>
        <fullName evidence="4">DM13 domain-containing protein</fullName>
    </recommendedName>
</protein>
<evidence type="ECO:0008006" key="4">
    <source>
        <dbReference type="Google" id="ProtNLM"/>
    </source>
</evidence>
<gene>
    <name evidence="2" type="ORF">QEH52_13925</name>
</gene>
<keyword evidence="1" id="KW-1133">Transmembrane helix</keyword>
<name>A0ABU1AWT7_9BACT</name>
<comment type="caution">
    <text evidence="2">The sequence shown here is derived from an EMBL/GenBank/DDBJ whole genome shotgun (WGS) entry which is preliminary data.</text>
</comment>
<keyword evidence="3" id="KW-1185">Reference proteome</keyword>
<proteinExistence type="predicted"/>
<keyword evidence="1" id="KW-0472">Membrane</keyword>